<evidence type="ECO:0000313" key="1">
    <source>
        <dbReference type="EMBL" id="MCH95001.1"/>
    </source>
</evidence>
<comment type="caution">
    <text evidence="1">The sequence shown here is derived from an EMBL/GenBank/DDBJ whole genome shotgun (WGS) entry which is preliminary data.</text>
</comment>
<gene>
    <name evidence="1" type="ORF">A2U01_0015973</name>
</gene>
<name>A0A392N5I3_9FABA</name>
<accession>A0A392N5I3</accession>
<reference evidence="1 2" key="1">
    <citation type="journal article" date="2018" name="Front. Plant Sci.">
        <title>Red Clover (Trifolium pratense) and Zigzag Clover (T. medium) - A Picture of Genomic Similarities and Differences.</title>
        <authorList>
            <person name="Dluhosova J."/>
            <person name="Istvanek J."/>
            <person name="Nedelnik J."/>
            <person name="Repkova J."/>
        </authorList>
    </citation>
    <scope>NUCLEOTIDE SEQUENCE [LARGE SCALE GENOMIC DNA]</scope>
    <source>
        <strain evidence="2">cv. 10/8</strain>
        <tissue evidence="1">Leaf</tissue>
    </source>
</reference>
<dbReference type="AlphaFoldDB" id="A0A392N5I3"/>
<keyword evidence="2" id="KW-1185">Reference proteome</keyword>
<dbReference type="Proteomes" id="UP000265520">
    <property type="component" value="Unassembled WGS sequence"/>
</dbReference>
<protein>
    <submittedName>
        <fullName evidence="1">Uncharacterized protein</fullName>
    </submittedName>
</protein>
<sequence>MNDVFLMKMLWNLITKPDDLWCKVSGKLFSRILCGSWATETISISGWINGPQVELLFSMLLQVLAIPAPMDIDEQDTLGWGGTNTIGTSQLKVPVIFRTLELNLSREIGRPCGVGNALIEFKHLCG</sequence>
<organism evidence="1 2">
    <name type="scientific">Trifolium medium</name>
    <dbReference type="NCBI Taxonomy" id="97028"/>
    <lineage>
        <taxon>Eukaryota</taxon>
        <taxon>Viridiplantae</taxon>
        <taxon>Streptophyta</taxon>
        <taxon>Embryophyta</taxon>
        <taxon>Tracheophyta</taxon>
        <taxon>Spermatophyta</taxon>
        <taxon>Magnoliopsida</taxon>
        <taxon>eudicotyledons</taxon>
        <taxon>Gunneridae</taxon>
        <taxon>Pentapetalae</taxon>
        <taxon>rosids</taxon>
        <taxon>fabids</taxon>
        <taxon>Fabales</taxon>
        <taxon>Fabaceae</taxon>
        <taxon>Papilionoideae</taxon>
        <taxon>50 kb inversion clade</taxon>
        <taxon>NPAAA clade</taxon>
        <taxon>Hologalegina</taxon>
        <taxon>IRL clade</taxon>
        <taxon>Trifolieae</taxon>
        <taxon>Trifolium</taxon>
    </lineage>
</organism>
<proteinExistence type="predicted"/>
<evidence type="ECO:0000313" key="2">
    <source>
        <dbReference type="Proteomes" id="UP000265520"/>
    </source>
</evidence>
<dbReference type="EMBL" id="LXQA010028694">
    <property type="protein sequence ID" value="MCH95001.1"/>
    <property type="molecule type" value="Genomic_DNA"/>
</dbReference>